<dbReference type="Gene3D" id="3.40.720.10">
    <property type="entry name" value="Alkaline Phosphatase, subunit A"/>
    <property type="match status" value="1"/>
</dbReference>
<protein>
    <recommendedName>
        <fullName evidence="4">Phosphoglyceromutase</fullName>
    </recommendedName>
</protein>
<feature type="transmembrane region" description="Helical" evidence="1">
    <location>
        <begin position="781"/>
        <end position="811"/>
    </location>
</feature>
<feature type="transmembrane region" description="Helical" evidence="1">
    <location>
        <begin position="737"/>
        <end position="761"/>
    </location>
</feature>
<accession>A0ABU5ZGB9</accession>
<evidence type="ECO:0000256" key="1">
    <source>
        <dbReference type="SAM" id="Phobius"/>
    </source>
</evidence>
<feature type="transmembrane region" description="Helical" evidence="1">
    <location>
        <begin position="502"/>
        <end position="519"/>
    </location>
</feature>
<feature type="transmembrane region" description="Helical" evidence="1">
    <location>
        <begin position="477"/>
        <end position="496"/>
    </location>
</feature>
<dbReference type="InterPro" id="IPR017850">
    <property type="entry name" value="Alkaline_phosphatase_core_sf"/>
</dbReference>
<evidence type="ECO:0008006" key="4">
    <source>
        <dbReference type="Google" id="ProtNLM"/>
    </source>
</evidence>
<evidence type="ECO:0000313" key="2">
    <source>
        <dbReference type="EMBL" id="MEB3100907.1"/>
    </source>
</evidence>
<dbReference type="SUPFAM" id="SSF53649">
    <property type="entry name" value="Alkaline phosphatase-like"/>
    <property type="match status" value="1"/>
</dbReference>
<keyword evidence="3" id="KW-1185">Reference proteome</keyword>
<dbReference type="Proteomes" id="UP001310386">
    <property type="component" value="Unassembled WGS sequence"/>
</dbReference>
<keyword evidence="1" id="KW-1133">Transmembrane helix</keyword>
<gene>
    <name evidence="2" type="ORF">VF724_04450</name>
</gene>
<evidence type="ECO:0000313" key="3">
    <source>
        <dbReference type="Proteomes" id="UP001310386"/>
    </source>
</evidence>
<organism evidence="2 3">
    <name type="scientific">Ferviditalea candida</name>
    <dbReference type="NCBI Taxonomy" id="3108399"/>
    <lineage>
        <taxon>Bacteria</taxon>
        <taxon>Bacillati</taxon>
        <taxon>Bacillota</taxon>
        <taxon>Bacilli</taxon>
        <taxon>Bacillales</taxon>
        <taxon>Paenibacillaceae</taxon>
        <taxon>Ferviditalea</taxon>
    </lineage>
</organism>
<feature type="transmembrane region" description="Helical" evidence="1">
    <location>
        <begin position="21"/>
        <end position="39"/>
    </location>
</feature>
<proteinExistence type="predicted"/>
<feature type="transmembrane region" description="Helical" evidence="1">
    <location>
        <begin position="564"/>
        <end position="587"/>
    </location>
</feature>
<feature type="transmembrane region" description="Helical" evidence="1">
    <location>
        <begin position="678"/>
        <end position="701"/>
    </location>
</feature>
<feature type="transmembrane region" description="Helical" evidence="1">
    <location>
        <begin position="526"/>
        <end position="544"/>
    </location>
</feature>
<keyword evidence="1" id="KW-0472">Membrane</keyword>
<dbReference type="EMBL" id="JAYJLD010000004">
    <property type="protein sequence ID" value="MEB3100907.1"/>
    <property type="molecule type" value="Genomic_DNA"/>
</dbReference>
<sequence>MKKFRTLEVDIVPRDVKIRRTALMVSMLMPILLTALQMLPSRVQALPVQAWQMPFERALASQPAVPPGKTAGKKIALLSIPGFSFRELDPSLLDRLPNLQWLSEHGGAGAMNIRTPIKGLEDSYLTFGSGAPSVSEVGIQSWQNGGGTNAPADSDSLPALQAYERFQNTDAKREAILVPEIEYIRSQNAQEAYGAVIGLLGETLKRHGIGLYVYGNADLGQVSSAYQTAIPGEPSRLNRYAPLVLMDSKGVVSHGMIDSRVLLRDPDGAFGVKTNQALLLKAWREAEAPSVVLFEWGDLYRLHMEKDAYRPEVFDQRRMEALRELDQFIGKLLHDVKAVRGSQDELWIFSPMVNPDAMQEKNMMSPLLHFRQGIGGGLLTSGTTRQPGLVANYDLAPTMLETFAVSKPAEMQGHPMFAEIRPDAFRQLLQSVEVIRRVYVIRLNLIYVLVIYEMLVLLSSLFIVFKNWNRKFRWLNIPLLSTLISPLVILWMGYGAGIRPEGLIGFFVLAMIILSVWASRLELFQALGIIGMTTGLWITVDGLAGSPGMKRSILGYDSMIGARYYGIGNEFMGIVIGALILGLTALLQRQALQNQSDSSASLSRASWASSSRLNSLWLHFPRIKWLTALLWSVVTSYMASPGGGTNAGGAITATIAFGIAWLRIFGGNLLKDIRWLRLTVVLFILFVSAGAGLFLFNMVFLSNPEQESHIGRAMHLLFAGRIDLIVMTVIRKLEMNLHLIGVSLWTKVLISSMAVMTVFVLKPWGVFRSWQTRFPAMMSGFSAIVIGSVVTLLVNDSGIVAASTMIVYAAVPMLLMKLQE</sequence>
<feature type="transmembrane region" description="Helical" evidence="1">
    <location>
        <begin position="646"/>
        <end position="666"/>
    </location>
</feature>
<keyword evidence="1" id="KW-0812">Transmembrane</keyword>
<dbReference type="RefSeq" id="WP_371753020.1">
    <property type="nucleotide sequence ID" value="NZ_JAYJLD010000004.1"/>
</dbReference>
<name>A0ABU5ZGB9_9BACL</name>
<reference evidence="2" key="1">
    <citation type="submission" date="2023-12" db="EMBL/GenBank/DDBJ databases">
        <title>Fervidustalea candida gen. nov., sp. nov., a novel member of the family Paenibacillaceae isolated from a geothermal area.</title>
        <authorList>
            <person name="Li W.-J."/>
            <person name="Jiao J.-Y."/>
            <person name="Chen Y."/>
        </authorList>
    </citation>
    <scope>NUCLEOTIDE SEQUENCE</scope>
    <source>
        <strain evidence="2">SYSU GA230002</strain>
    </source>
</reference>
<feature type="transmembrane region" description="Helical" evidence="1">
    <location>
        <begin position="445"/>
        <end position="465"/>
    </location>
</feature>
<comment type="caution">
    <text evidence="2">The sequence shown here is derived from an EMBL/GenBank/DDBJ whole genome shotgun (WGS) entry which is preliminary data.</text>
</comment>